<organism evidence="8 9">
    <name type="scientific">Trypanosoma theileri</name>
    <dbReference type="NCBI Taxonomy" id="67003"/>
    <lineage>
        <taxon>Eukaryota</taxon>
        <taxon>Discoba</taxon>
        <taxon>Euglenozoa</taxon>
        <taxon>Kinetoplastea</taxon>
        <taxon>Metakinetoplastina</taxon>
        <taxon>Trypanosomatida</taxon>
        <taxon>Trypanosomatidae</taxon>
        <taxon>Trypanosoma</taxon>
    </lineage>
</organism>
<dbReference type="InterPro" id="IPR001650">
    <property type="entry name" value="Helicase_C-like"/>
</dbReference>
<dbReference type="GO" id="GO:0004386">
    <property type="term" value="F:helicase activity"/>
    <property type="evidence" value="ECO:0007669"/>
    <property type="project" value="UniProtKB-KW"/>
</dbReference>
<dbReference type="PANTHER" id="PTHR44533:SF4">
    <property type="entry name" value="DEAD_H RNA HELICASE, PUTATIVE-RELATED"/>
    <property type="match status" value="1"/>
</dbReference>
<dbReference type="RefSeq" id="XP_028887429.1">
    <property type="nucleotide sequence ID" value="XM_029020921.1"/>
</dbReference>
<dbReference type="InterPro" id="IPR052431">
    <property type="entry name" value="SKI2_subfamily_helicases"/>
</dbReference>
<dbReference type="Pfam" id="PF00270">
    <property type="entry name" value="DEAD"/>
    <property type="match status" value="1"/>
</dbReference>
<dbReference type="SMART" id="SM00487">
    <property type="entry name" value="DEXDc"/>
    <property type="match status" value="1"/>
</dbReference>
<evidence type="ECO:0000259" key="6">
    <source>
        <dbReference type="PROSITE" id="PS51192"/>
    </source>
</evidence>
<feature type="region of interest" description="Disordered" evidence="5">
    <location>
        <begin position="1409"/>
        <end position="1451"/>
    </location>
</feature>
<dbReference type="PANTHER" id="PTHR44533">
    <property type="entry name" value="DEAD/H RNA HELICASE, PUTATIVE-RELATED"/>
    <property type="match status" value="1"/>
</dbReference>
<dbReference type="GO" id="GO:0005737">
    <property type="term" value="C:cytoplasm"/>
    <property type="evidence" value="ECO:0007669"/>
    <property type="project" value="TreeGrafter"/>
</dbReference>
<dbReference type="InterPro" id="IPR011545">
    <property type="entry name" value="DEAD/DEAH_box_helicase_dom"/>
</dbReference>
<dbReference type="VEuPathDB" id="TriTrypDB:TM35_000012400"/>
<sequence length="2165" mass="246738">MSSRFRELITLFGDFLGDNEFHSRISMDGVGEVKDMFVAKTIPVDETVGATMEAVAIEATRRCDALRRVCNAVLCMRGESESVNMGTINTQEEERLAWKFLLAALEKDRDAVLAIMNVELVRTAVEHHYASARPELCDMFVHLSASEMFFIDGDSLFMAAISMQSVDWDLIQPLHVIYNAQKLLSDLESRGARFHVVFFDNALWMWEKAPAKLFLRENLRLTLLSVSNNNTDADLTVENFPSYYSEEFEEYVGIWEPEFLLMSDGEQLGSLTPFQEFFVKPREENVETGKNDNVNGNSTINPYRIKRSYRSLVDDEKVGNKAAMYFRCMQLWATTRRLKIAYSSRLIYRENAIIVFTVPVDGSSFERAVAIEQEARELAKSLEHEVELPNITSTSLKLLEEELTYREKIVCVAIHAFVNEKKRTDEELQLCQAMIITSYVTTSLNCELRAQRVQPNDILSKFISDLSPYLLSVFRNTLCSKGRGQEFDIIDGHLFYAIVRLLRANPACELLDEDSAADVNLSWQLIVGEDAPSITESPFTKLPEIVEPNHVKLQTYPHITHELVEGLAKSFKVTNHYADTAYPSGFGAANELAGWDITTPFDRLNDVVDAEGEAIAKSNMTEKEIKNMQEYNTKFVRNAFQQAQSMGISGFAAHELAIVCSDNESDDENGNNKNAAAKKKVNKAHAGQRNRKVRSKEEEIRERGNATSATNTVNNWYKQMEQLLRNADLPYGRTSNKDRDEAISTLLTAISRLSQANFGKSFDPGYTLEETADNSVPLKLAMWRLLVSASGMREVEFALSPEDPKLKEAKGAAKKKDIKSDTNFLYGFTVINRLIDSQDEKQGKWSPQLEPLRKARPDMTSPEAASYLRWVYLSYVELHIQMKLKCRVVKLYLENWRAERERARLAKESPSIPLAIPLFLYCHHAVLSVIRDEGLQISSEDLDTVRSALAHFDFTQDYYSKVDHAITRWQNKAPGGLTTNLLPHGRQLFETPEMLQLIYMGHLLERPFMRARDYRVAFNPDNWQRELLDIVDGRGSAVVCAPTSAGKTFISYYCMYNALRRSNKKVVVYLAPARALINQAVADVCARYGSKKYTSPGKHIYGVLGGADYHQYHDSCQVLLTVPEAFETMLLSPKYTDWVELIDYVILDEIHSMESSGNGDVWERILALLPCPFVALSATLGETQQLCGWLNRVQDRLREQKEDVSNNKTRDYAVHVLPSEGKSIQRWNDIKKYIYLPPPGAQVSLKKLTSSYDKQYIRDLHPLSILTTDQLQSGFPPEISLVPSEVVSLVEKMGSQFNEVLWSKWSSLPLVQSLRAQLALLEPSKYFEKDIYITQERARKYEAEVKNTFAYWVFLSNQPDEHLSDLSDEDIEEFCDAMSFVTQGILSAFAQQLTHDELALEKYATDIMEKKKRSHHHQEEEEEEEEEKKEREEEMDEKSKNDQKESVAFPGSRQYIRENMLNVLRELIARNMGPTIVFSFESEDCGDLVKYVVEQLEEAEARYRQTEEFAAYKSRIERSAAAQEARRKQRESTLKQKRLTTGDDGNVEVNERDLSDEGEGDEELFVVPEVLPEFTFTGDKCTVEPRVVRDLLDDCDKEGEDLLLRALKRGIGMHHAGVKGKLRGHVERLFRGRHCGVIFSTETLALGIHSPCRSVVLAGDHILLNPTQFRQMMGRAGRRGLDYLGHLVFVGITMRRIKRLMTSSMTVIKGNVQMDPLSQLRLLQLYDFNSLRQMKNDIVWKRHVLKLAERLFVNPLFFQGRASVEGGNMESFTVEFFQMLLGFFQKEGLHFSEHTSSLGSILQDVMYVFREAHVGNEGFAFIQMLTSGVFDKAQYPIMYRNNLNSGAMDETITELLAYLFSTHRTCGVPLEVHRSVLLDPAVTTLWEGKTSPTQHRVVLSPIDICSPLVKAFDNTDFFAMLSAFYNYLGSNLDPLSNDSIRLPWMTSSKKKQSIFATENGDFPLTEKLSETHTPFKARSPFVAISGCGDIFTSVDDLVFTLRDGLFCDRRLLPIFDVVDGWRHDGAQILMNACLADFLRAKAQIDTTRKNYRFTLLEELNGLSQSLSYAVLNKAEKILSNLAGLVRRSNLPDAKVLTEIMPEESEEDGAFMAGAPRLMEVAERLHSLQPQIQKRYSEELFAAKRERWRTEQAARRNELQQQQQHH</sequence>
<keyword evidence="4" id="KW-0067">ATP-binding</keyword>
<feature type="compositionally biased region" description="Basic and acidic residues" evidence="5">
    <location>
        <begin position="1522"/>
        <end position="1534"/>
    </location>
</feature>
<evidence type="ECO:0000256" key="4">
    <source>
        <dbReference type="ARBA" id="ARBA00022840"/>
    </source>
</evidence>
<dbReference type="EMBL" id="NBCO01000001">
    <property type="protein sequence ID" value="ORC93363.1"/>
    <property type="molecule type" value="Genomic_DNA"/>
</dbReference>
<evidence type="ECO:0000256" key="1">
    <source>
        <dbReference type="ARBA" id="ARBA00022741"/>
    </source>
</evidence>
<evidence type="ECO:0000259" key="7">
    <source>
        <dbReference type="PROSITE" id="PS51194"/>
    </source>
</evidence>
<feature type="domain" description="Helicase ATP-binding" evidence="6">
    <location>
        <begin position="1028"/>
        <end position="1198"/>
    </location>
</feature>
<dbReference type="GO" id="GO:0005524">
    <property type="term" value="F:ATP binding"/>
    <property type="evidence" value="ECO:0007669"/>
    <property type="project" value="UniProtKB-KW"/>
</dbReference>
<dbReference type="PROSITE" id="PS51194">
    <property type="entry name" value="HELICASE_CTER"/>
    <property type="match status" value="1"/>
</dbReference>
<dbReference type="OrthoDB" id="64767at2759"/>
<keyword evidence="3 8" id="KW-0347">Helicase</keyword>
<feature type="compositionally biased region" description="Basic and acidic residues" evidence="5">
    <location>
        <begin position="695"/>
        <end position="704"/>
    </location>
</feature>
<keyword evidence="1" id="KW-0547">Nucleotide-binding</keyword>
<feature type="region of interest" description="Disordered" evidence="5">
    <location>
        <begin position="663"/>
        <end position="707"/>
    </location>
</feature>
<feature type="compositionally biased region" description="Basic residues" evidence="5">
    <location>
        <begin position="676"/>
        <end position="694"/>
    </location>
</feature>
<protein>
    <submittedName>
        <fullName evidence="8">ATP-dependent DEAD/H RNA helicase</fullName>
    </submittedName>
</protein>
<dbReference type="SUPFAM" id="SSF52540">
    <property type="entry name" value="P-loop containing nucleoside triphosphate hydrolases"/>
    <property type="match status" value="1"/>
</dbReference>
<feature type="compositionally biased region" description="Basic and acidic residues" evidence="5">
    <location>
        <begin position="1428"/>
        <end position="1445"/>
    </location>
</feature>
<evidence type="ECO:0000256" key="3">
    <source>
        <dbReference type="ARBA" id="ARBA00022806"/>
    </source>
</evidence>
<dbReference type="Pfam" id="PF23002">
    <property type="entry name" value="PIN-like_DDX60"/>
    <property type="match status" value="1"/>
</dbReference>
<dbReference type="Gene3D" id="3.40.50.300">
    <property type="entry name" value="P-loop containing nucleotide triphosphate hydrolases"/>
    <property type="match status" value="2"/>
</dbReference>
<dbReference type="FunFam" id="3.40.50.300:FF:001039">
    <property type="entry name" value="ATP-dependent RNA helicase DDX60"/>
    <property type="match status" value="1"/>
</dbReference>
<dbReference type="SMART" id="SM00490">
    <property type="entry name" value="HELICc"/>
    <property type="match status" value="1"/>
</dbReference>
<comment type="caution">
    <text evidence="8">The sequence shown here is derived from an EMBL/GenBank/DDBJ whole genome shotgun (WGS) entry which is preliminary data.</text>
</comment>
<dbReference type="InterPro" id="IPR014001">
    <property type="entry name" value="Helicase_ATP-bd"/>
</dbReference>
<dbReference type="PROSITE" id="PS51192">
    <property type="entry name" value="HELICASE_ATP_BIND_1"/>
    <property type="match status" value="1"/>
</dbReference>
<proteinExistence type="predicted"/>
<keyword evidence="2" id="KW-0378">Hydrolase</keyword>
<evidence type="ECO:0000313" key="8">
    <source>
        <dbReference type="EMBL" id="ORC93363.1"/>
    </source>
</evidence>
<gene>
    <name evidence="8" type="ORF">TM35_000012400</name>
</gene>
<evidence type="ECO:0000256" key="2">
    <source>
        <dbReference type="ARBA" id="ARBA00022801"/>
    </source>
</evidence>
<evidence type="ECO:0000313" key="9">
    <source>
        <dbReference type="Proteomes" id="UP000192257"/>
    </source>
</evidence>
<reference evidence="8 9" key="1">
    <citation type="submission" date="2017-03" db="EMBL/GenBank/DDBJ databases">
        <title>An alternative strategy for trypanosome survival in the mammalian bloodstream revealed through genome and transcriptome analysis of the ubiquitous bovine parasite Trypanosoma (Megatrypanum) theileri.</title>
        <authorList>
            <person name="Kelly S."/>
            <person name="Ivens A."/>
            <person name="Mott A."/>
            <person name="O'Neill E."/>
            <person name="Emms D."/>
            <person name="Macleod O."/>
            <person name="Voorheis P."/>
            <person name="Matthews J."/>
            <person name="Matthews K."/>
            <person name="Carrington M."/>
        </authorList>
    </citation>
    <scope>NUCLEOTIDE SEQUENCE [LARGE SCALE GENOMIC DNA]</scope>
    <source>
        <strain evidence="8">Edinburgh</strain>
    </source>
</reference>
<dbReference type="InterPro" id="IPR055124">
    <property type="entry name" value="PIN-like_DDX60"/>
</dbReference>
<dbReference type="GeneID" id="39980701"/>
<feature type="region of interest" description="Disordered" evidence="5">
    <location>
        <begin position="1522"/>
        <end position="1559"/>
    </location>
</feature>
<dbReference type="GO" id="GO:0003676">
    <property type="term" value="F:nucleic acid binding"/>
    <property type="evidence" value="ECO:0007669"/>
    <property type="project" value="InterPro"/>
</dbReference>
<dbReference type="STRING" id="67003.A0A1X0P9Q0"/>
<dbReference type="GO" id="GO:0016787">
    <property type="term" value="F:hydrolase activity"/>
    <property type="evidence" value="ECO:0007669"/>
    <property type="project" value="UniProtKB-KW"/>
</dbReference>
<dbReference type="Pfam" id="PF00271">
    <property type="entry name" value="Helicase_C"/>
    <property type="match status" value="1"/>
</dbReference>
<evidence type="ECO:0000256" key="5">
    <source>
        <dbReference type="SAM" id="MobiDB-lite"/>
    </source>
</evidence>
<dbReference type="Proteomes" id="UP000192257">
    <property type="component" value="Unassembled WGS sequence"/>
</dbReference>
<name>A0A1X0P9Q0_9TRYP</name>
<keyword evidence="9" id="KW-1185">Reference proteome</keyword>
<accession>A0A1X0P9Q0</accession>
<feature type="domain" description="Helicase C-terminal" evidence="7">
    <location>
        <begin position="1559"/>
        <end position="1723"/>
    </location>
</feature>
<dbReference type="InterPro" id="IPR027417">
    <property type="entry name" value="P-loop_NTPase"/>
</dbReference>